<evidence type="ECO:0000256" key="5">
    <source>
        <dbReference type="ARBA" id="ARBA00022679"/>
    </source>
</evidence>
<evidence type="ECO:0000256" key="2">
    <source>
        <dbReference type="ARBA" id="ARBA00004922"/>
    </source>
</evidence>
<evidence type="ECO:0000256" key="8">
    <source>
        <dbReference type="ARBA" id="ARBA00022989"/>
    </source>
</evidence>
<dbReference type="Pfam" id="PF01762">
    <property type="entry name" value="Galactosyl_T"/>
    <property type="match status" value="1"/>
</dbReference>
<evidence type="ECO:0000256" key="3">
    <source>
        <dbReference type="ARBA" id="ARBA00008661"/>
    </source>
</evidence>
<evidence type="ECO:0000256" key="4">
    <source>
        <dbReference type="ARBA" id="ARBA00022676"/>
    </source>
</evidence>
<dbReference type="InterPro" id="IPR002659">
    <property type="entry name" value="Glyco_trans_31"/>
</dbReference>
<reference evidence="12" key="1">
    <citation type="journal article" date="2021" name="Proc. Natl. Acad. Sci. U.S.A.">
        <title>Three genomes in the algal genus Volvox reveal the fate of a haploid sex-determining region after a transition to homothallism.</title>
        <authorList>
            <person name="Yamamoto K."/>
            <person name="Hamaji T."/>
            <person name="Kawai-Toyooka H."/>
            <person name="Matsuzaki R."/>
            <person name="Takahashi F."/>
            <person name="Nishimura Y."/>
            <person name="Kawachi M."/>
            <person name="Noguchi H."/>
            <person name="Minakuchi Y."/>
            <person name="Umen J.G."/>
            <person name="Toyoda A."/>
            <person name="Nozaki H."/>
        </authorList>
    </citation>
    <scope>NUCLEOTIDE SEQUENCE</scope>
    <source>
        <strain evidence="12">NIES-3780</strain>
    </source>
</reference>
<evidence type="ECO:0000256" key="7">
    <source>
        <dbReference type="ARBA" id="ARBA00022968"/>
    </source>
</evidence>
<comment type="pathway">
    <text evidence="2">Protein modification; protein glycosylation.</text>
</comment>
<keyword evidence="13" id="KW-1185">Reference proteome</keyword>
<dbReference type="EC" id="2.4.1.-" evidence="11"/>
<name>A0A8J4EUP3_9CHLO</name>
<dbReference type="UniPathway" id="UPA00378"/>
<dbReference type="PANTHER" id="PTHR11214">
    <property type="entry name" value="BETA-1,3-N-ACETYLGLUCOSAMINYLTRANSFERASE"/>
    <property type="match status" value="1"/>
</dbReference>
<comment type="similarity">
    <text evidence="3 11">Belongs to the glycosyltransferase 31 family.</text>
</comment>
<keyword evidence="4 11" id="KW-0328">Glycosyltransferase</keyword>
<comment type="cofactor">
    <cofactor evidence="11">
        <name>Mn(2+)</name>
        <dbReference type="ChEBI" id="CHEBI:29035"/>
    </cofactor>
</comment>
<gene>
    <name evidence="12" type="ORF">Vafri_4226</name>
</gene>
<keyword evidence="5" id="KW-0808">Transferase</keyword>
<keyword evidence="6" id="KW-0812">Transmembrane</keyword>
<dbReference type="AlphaFoldDB" id="A0A8J4EUP3"/>
<evidence type="ECO:0000256" key="6">
    <source>
        <dbReference type="ARBA" id="ARBA00022692"/>
    </source>
</evidence>
<evidence type="ECO:0000256" key="1">
    <source>
        <dbReference type="ARBA" id="ARBA00004323"/>
    </source>
</evidence>
<evidence type="ECO:0000313" key="13">
    <source>
        <dbReference type="Proteomes" id="UP000747399"/>
    </source>
</evidence>
<dbReference type="PANTHER" id="PTHR11214:SF3">
    <property type="entry name" value="BETA-1,3-GALACTOSYLTRANSFERASE 6"/>
    <property type="match status" value="1"/>
</dbReference>
<dbReference type="Gene3D" id="3.90.550.50">
    <property type="match status" value="1"/>
</dbReference>
<comment type="subcellular location">
    <subcellularLocation>
        <location evidence="1 11">Golgi apparatus membrane</location>
        <topology evidence="1 11">Single-pass type II membrane protein</topology>
    </subcellularLocation>
</comment>
<evidence type="ECO:0000313" key="12">
    <source>
        <dbReference type="EMBL" id="GIL47403.1"/>
    </source>
</evidence>
<evidence type="ECO:0000256" key="9">
    <source>
        <dbReference type="ARBA" id="ARBA00023034"/>
    </source>
</evidence>
<keyword evidence="9 11" id="KW-0333">Golgi apparatus</keyword>
<dbReference type="Proteomes" id="UP000747399">
    <property type="component" value="Unassembled WGS sequence"/>
</dbReference>
<keyword evidence="7" id="KW-0735">Signal-anchor</keyword>
<keyword evidence="11" id="KW-0464">Manganese</keyword>
<comment type="caution">
    <text evidence="12">The sequence shown here is derived from an EMBL/GenBank/DDBJ whole genome shotgun (WGS) entry which is preliminary data.</text>
</comment>
<keyword evidence="10" id="KW-0472">Membrane</keyword>
<organism evidence="12 13">
    <name type="scientific">Volvox africanus</name>
    <dbReference type="NCBI Taxonomy" id="51714"/>
    <lineage>
        <taxon>Eukaryota</taxon>
        <taxon>Viridiplantae</taxon>
        <taxon>Chlorophyta</taxon>
        <taxon>core chlorophytes</taxon>
        <taxon>Chlorophyceae</taxon>
        <taxon>CS clade</taxon>
        <taxon>Chlamydomonadales</taxon>
        <taxon>Volvocaceae</taxon>
        <taxon>Volvox</taxon>
    </lineage>
</organism>
<keyword evidence="8" id="KW-1133">Transmembrane helix</keyword>
<evidence type="ECO:0000256" key="11">
    <source>
        <dbReference type="RuleBase" id="RU363063"/>
    </source>
</evidence>
<dbReference type="GO" id="GO:0000139">
    <property type="term" value="C:Golgi membrane"/>
    <property type="evidence" value="ECO:0007669"/>
    <property type="project" value="UniProtKB-SubCell"/>
</dbReference>
<protein>
    <recommendedName>
        <fullName evidence="11">Hexosyltransferase</fullName>
        <ecNumber evidence="11">2.4.1.-</ecNumber>
    </recommendedName>
</protein>
<accession>A0A8J4EUP3</accession>
<dbReference type="GO" id="GO:0008378">
    <property type="term" value="F:galactosyltransferase activity"/>
    <property type="evidence" value="ECO:0007669"/>
    <property type="project" value="TreeGrafter"/>
</dbReference>
<dbReference type="EMBL" id="BNCO01000004">
    <property type="protein sequence ID" value="GIL47403.1"/>
    <property type="molecule type" value="Genomic_DNA"/>
</dbReference>
<evidence type="ECO:0000256" key="10">
    <source>
        <dbReference type="ARBA" id="ARBA00023136"/>
    </source>
</evidence>
<sequence>MEVDDTPSCSVASLPQLRIFVSSAAGNLDRRQSLRKSWFQYLQDSSPLPECYRKNVTINFLISMDAQSNQIASEEAQYGDILYINAPQGYEHLWRKVVSKQLQRHLSKSYSVRVMKALSKSTWELARSRVDAFSSIYCVSQALTYFAWLEERARGNGEAYHFAMHADDDSFIRLDLLVPLMTQWPRQRFYWGYVWDGSGNRYTAPIRNPANKSYMPQEQVGRR</sequence>
<proteinExistence type="inferred from homology"/>